<name>A0A0B7FQN7_THACB</name>
<feature type="region of interest" description="Disordered" evidence="1">
    <location>
        <begin position="127"/>
        <end position="155"/>
    </location>
</feature>
<accession>A0A0B7FQN7</accession>
<dbReference type="OrthoDB" id="3228676at2759"/>
<feature type="compositionally biased region" description="Acidic residues" evidence="1">
    <location>
        <begin position="325"/>
        <end position="334"/>
    </location>
</feature>
<feature type="compositionally biased region" description="Polar residues" evidence="1">
    <location>
        <begin position="130"/>
        <end position="144"/>
    </location>
</feature>
<organism evidence="2 3">
    <name type="scientific">Thanatephorus cucumeris (strain AG1-IB / isolate 7/3/14)</name>
    <name type="common">Lettuce bottom rot fungus</name>
    <name type="synonym">Rhizoctonia solani</name>
    <dbReference type="NCBI Taxonomy" id="1108050"/>
    <lineage>
        <taxon>Eukaryota</taxon>
        <taxon>Fungi</taxon>
        <taxon>Dikarya</taxon>
        <taxon>Basidiomycota</taxon>
        <taxon>Agaricomycotina</taxon>
        <taxon>Agaricomycetes</taxon>
        <taxon>Cantharellales</taxon>
        <taxon>Ceratobasidiaceae</taxon>
        <taxon>Rhizoctonia</taxon>
        <taxon>Rhizoctonia solani AG-1</taxon>
    </lineage>
</organism>
<keyword evidence="3" id="KW-1185">Reference proteome</keyword>
<evidence type="ECO:0000313" key="3">
    <source>
        <dbReference type="Proteomes" id="UP000059188"/>
    </source>
</evidence>
<dbReference type="STRING" id="1108050.A0A0B7FQN7"/>
<feature type="region of interest" description="Disordered" evidence="1">
    <location>
        <begin position="37"/>
        <end position="62"/>
    </location>
</feature>
<feature type="compositionally biased region" description="Polar residues" evidence="1">
    <location>
        <begin position="347"/>
        <end position="356"/>
    </location>
</feature>
<evidence type="ECO:0000313" key="2">
    <source>
        <dbReference type="EMBL" id="CEL59980.1"/>
    </source>
</evidence>
<proteinExistence type="predicted"/>
<evidence type="ECO:0000256" key="1">
    <source>
        <dbReference type="SAM" id="MobiDB-lite"/>
    </source>
</evidence>
<sequence>MESMRTWLNALKTKTEESWTGVRVAPAMTPTKCRRLSNGKATKEKTSGGQLAPARWKTPAKSGRALARKTAMEMEMVGGQSAPANAQSMFGRFSIRGRMKAVKKKTEDTVGGQEAPAMMHAQLGEPVSSRLHQLQSESDSSRLNQQREPHPEHDVCYGHERTASMCASFMHELFKCSSMFVRDGAPDASYPTLEEFVGYALFRSGLDVYVHYYAMYLVWRAHVKDPMLRASCSHENYMAALMLATKTLLPEAYSAESWVEVGQSIYTIDHLLENERRLCGMVNWEVEVEPMLVWMVEEQMRMKYGPREWSESRPTSVSPMVVSESSDEWDESDDSSWTSVSEGPDTTELTSDSTGSDVDCQLAVGECVWW</sequence>
<dbReference type="AlphaFoldDB" id="A0A0B7FQN7"/>
<dbReference type="InterPro" id="IPR036915">
    <property type="entry name" value="Cyclin-like_sf"/>
</dbReference>
<feature type="region of interest" description="Disordered" evidence="1">
    <location>
        <begin position="307"/>
        <end position="357"/>
    </location>
</feature>
<dbReference type="Gene3D" id="1.10.472.10">
    <property type="entry name" value="Cyclin-like"/>
    <property type="match status" value="1"/>
</dbReference>
<evidence type="ECO:0008006" key="4">
    <source>
        <dbReference type="Google" id="ProtNLM"/>
    </source>
</evidence>
<dbReference type="Proteomes" id="UP000059188">
    <property type="component" value="Unassembled WGS sequence"/>
</dbReference>
<protein>
    <recommendedName>
        <fullName evidence="4">Cyclin N-terminal domain-containing protein</fullName>
    </recommendedName>
</protein>
<dbReference type="SUPFAM" id="SSF47954">
    <property type="entry name" value="Cyclin-like"/>
    <property type="match status" value="1"/>
</dbReference>
<gene>
    <name evidence="2" type="ORF">RSOLAG1IB_09252</name>
</gene>
<dbReference type="CDD" id="cd20557">
    <property type="entry name" value="CYCLIN_ScPCL1-like"/>
    <property type="match status" value="1"/>
</dbReference>
<dbReference type="EMBL" id="LN679140">
    <property type="protein sequence ID" value="CEL59980.1"/>
    <property type="molecule type" value="Genomic_DNA"/>
</dbReference>
<feature type="compositionally biased region" description="Basic and acidic residues" evidence="1">
    <location>
        <begin position="145"/>
        <end position="155"/>
    </location>
</feature>
<reference evidence="2 3" key="1">
    <citation type="submission" date="2014-11" db="EMBL/GenBank/DDBJ databases">
        <authorList>
            <person name="Wibberg Daniel"/>
        </authorList>
    </citation>
    <scope>NUCLEOTIDE SEQUENCE [LARGE SCALE GENOMIC DNA]</scope>
    <source>
        <strain evidence="2">Rhizoctonia solani AG1-IB 7/3/14</strain>
    </source>
</reference>